<evidence type="ECO:0000313" key="1">
    <source>
        <dbReference type="EMBL" id="KAI0057388.1"/>
    </source>
</evidence>
<comment type="caution">
    <text evidence="1">The sequence shown here is derived from an EMBL/GenBank/DDBJ whole genome shotgun (WGS) entry which is preliminary data.</text>
</comment>
<organism evidence="1 2">
    <name type="scientific">Artomyces pyxidatus</name>
    <dbReference type="NCBI Taxonomy" id="48021"/>
    <lineage>
        <taxon>Eukaryota</taxon>
        <taxon>Fungi</taxon>
        <taxon>Dikarya</taxon>
        <taxon>Basidiomycota</taxon>
        <taxon>Agaricomycotina</taxon>
        <taxon>Agaricomycetes</taxon>
        <taxon>Russulales</taxon>
        <taxon>Auriscalpiaceae</taxon>
        <taxon>Artomyces</taxon>
    </lineage>
</organism>
<protein>
    <submittedName>
        <fullName evidence="1">Uncharacterized protein</fullName>
    </submittedName>
</protein>
<dbReference type="EMBL" id="MU277248">
    <property type="protein sequence ID" value="KAI0057388.1"/>
    <property type="molecule type" value="Genomic_DNA"/>
</dbReference>
<name>A0ACB8SLP5_9AGAM</name>
<gene>
    <name evidence="1" type="ORF">BV25DRAFT_1812471</name>
</gene>
<proteinExistence type="predicted"/>
<evidence type="ECO:0000313" key="2">
    <source>
        <dbReference type="Proteomes" id="UP000814140"/>
    </source>
</evidence>
<reference evidence="1" key="2">
    <citation type="journal article" date="2022" name="New Phytol.">
        <title>Evolutionary transition to the ectomycorrhizal habit in the genomes of a hyperdiverse lineage of mushroom-forming fungi.</title>
        <authorList>
            <person name="Looney B."/>
            <person name="Miyauchi S."/>
            <person name="Morin E."/>
            <person name="Drula E."/>
            <person name="Courty P.E."/>
            <person name="Kohler A."/>
            <person name="Kuo A."/>
            <person name="LaButti K."/>
            <person name="Pangilinan J."/>
            <person name="Lipzen A."/>
            <person name="Riley R."/>
            <person name="Andreopoulos W."/>
            <person name="He G."/>
            <person name="Johnson J."/>
            <person name="Nolan M."/>
            <person name="Tritt A."/>
            <person name="Barry K.W."/>
            <person name="Grigoriev I.V."/>
            <person name="Nagy L.G."/>
            <person name="Hibbett D."/>
            <person name="Henrissat B."/>
            <person name="Matheny P.B."/>
            <person name="Labbe J."/>
            <person name="Martin F.M."/>
        </authorList>
    </citation>
    <scope>NUCLEOTIDE SEQUENCE</scope>
    <source>
        <strain evidence="1">HHB10654</strain>
    </source>
</reference>
<accession>A0ACB8SLP5</accession>
<dbReference type="Proteomes" id="UP000814140">
    <property type="component" value="Unassembled WGS sequence"/>
</dbReference>
<sequence>MGQIPIDVATLVSLLCAGVLYGIHLVTFGNVARVLLVQRNAARRRPRVYLVVATLLLLFIGSAHIVILMRRVLEAFVWYTGPGGATTALYQISNKLLNTMSILYDTQTAIGDIILVYRCYVLYRRDWRVVVLPVALWVNFLVFAVLNVHKALNLREQALLSTGSLETWATAGLSMTLALNVVTTGLMVFKIWSIQRQSTRIFGPSGRLSGRRSLDDVIIILVESGAIYTFAVVLFVALNTSQNNAEFPFAAGVRALYPPYAIHTDSRPQIPQIIVRLVFPLLTSL</sequence>
<keyword evidence="2" id="KW-1185">Reference proteome</keyword>
<reference evidence="1" key="1">
    <citation type="submission" date="2021-03" db="EMBL/GenBank/DDBJ databases">
        <authorList>
            <consortium name="DOE Joint Genome Institute"/>
            <person name="Ahrendt S."/>
            <person name="Looney B.P."/>
            <person name="Miyauchi S."/>
            <person name="Morin E."/>
            <person name="Drula E."/>
            <person name="Courty P.E."/>
            <person name="Chicoki N."/>
            <person name="Fauchery L."/>
            <person name="Kohler A."/>
            <person name="Kuo A."/>
            <person name="Labutti K."/>
            <person name="Pangilinan J."/>
            <person name="Lipzen A."/>
            <person name="Riley R."/>
            <person name="Andreopoulos W."/>
            <person name="He G."/>
            <person name="Johnson J."/>
            <person name="Barry K.W."/>
            <person name="Grigoriev I.V."/>
            <person name="Nagy L."/>
            <person name="Hibbett D."/>
            <person name="Henrissat B."/>
            <person name="Matheny P.B."/>
            <person name="Labbe J."/>
            <person name="Martin F."/>
        </authorList>
    </citation>
    <scope>NUCLEOTIDE SEQUENCE</scope>
    <source>
        <strain evidence="1">HHB10654</strain>
    </source>
</reference>